<dbReference type="HAMAP" id="MF_00101">
    <property type="entry name" value="AcpS"/>
    <property type="match status" value="1"/>
</dbReference>
<dbReference type="InterPro" id="IPR037143">
    <property type="entry name" value="4-PPantetheinyl_Trfase_dom_sf"/>
</dbReference>
<dbReference type="EMBL" id="ML736176">
    <property type="protein sequence ID" value="KAE8380880.1"/>
    <property type="molecule type" value="Genomic_DNA"/>
</dbReference>
<evidence type="ECO:0000313" key="3">
    <source>
        <dbReference type="EMBL" id="KAE8380880.1"/>
    </source>
</evidence>
<proteinExistence type="inferred from homology"/>
<gene>
    <name evidence="3" type="ORF">BDV26DRAFT_256431</name>
</gene>
<dbReference type="OrthoDB" id="15433at2759"/>
<name>A0A5N7BGJ6_9EURO</name>
<dbReference type="InterPro" id="IPR008278">
    <property type="entry name" value="4-PPantetheinyl_Trfase_dom"/>
</dbReference>
<dbReference type="GO" id="GO:0000287">
    <property type="term" value="F:magnesium ion binding"/>
    <property type="evidence" value="ECO:0007669"/>
    <property type="project" value="InterPro"/>
</dbReference>
<dbReference type="Pfam" id="PF01648">
    <property type="entry name" value="ACPS"/>
    <property type="match status" value="1"/>
</dbReference>
<evidence type="ECO:0000259" key="2">
    <source>
        <dbReference type="Pfam" id="PF01648"/>
    </source>
</evidence>
<reference evidence="3 4" key="1">
    <citation type="submission" date="2019-04" db="EMBL/GenBank/DDBJ databases">
        <title>Friends and foes A comparative genomics studyof 23 Aspergillus species from section Flavi.</title>
        <authorList>
            <consortium name="DOE Joint Genome Institute"/>
            <person name="Kjaerbolling I."/>
            <person name="Vesth T."/>
            <person name="Frisvad J.C."/>
            <person name="Nybo J.L."/>
            <person name="Theobald S."/>
            <person name="Kildgaard S."/>
            <person name="Isbrandt T."/>
            <person name="Kuo A."/>
            <person name="Sato A."/>
            <person name="Lyhne E.K."/>
            <person name="Kogle M.E."/>
            <person name="Wiebenga A."/>
            <person name="Kun R.S."/>
            <person name="Lubbers R.J."/>
            <person name="Makela M.R."/>
            <person name="Barry K."/>
            <person name="Chovatia M."/>
            <person name="Clum A."/>
            <person name="Daum C."/>
            <person name="Haridas S."/>
            <person name="He G."/>
            <person name="LaButti K."/>
            <person name="Lipzen A."/>
            <person name="Mondo S."/>
            <person name="Riley R."/>
            <person name="Salamov A."/>
            <person name="Simmons B.A."/>
            <person name="Magnuson J.K."/>
            <person name="Henrissat B."/>
            <person name="Mortensen U.H."/>
            <person name="Larsen T.O."/>
            <person name="Devries R.P."/>
            <person name="Grigoriev I.V."/>
            <person name="Machida M."/>
            <person name="Baker S.E."/>
            <person name="Andersen M.R."/>
        </authorList>
    </citation>
    <scope>NUCLEOTIDE SEQUENCE [LARGE SCALE GENOMIC DNA]</scope>
    <source>
        <strain evidence="3 4">IBT 29228</strain>
    </source>
</reference>
<keyword evidence="1" id="KW-0808">Transferase</keyword>
<dbReference type="AlphaFoldDB" id="A0A5N7BGJ6"/>
<protein>
    <recommendedName>
        <fullName evidence="2">4'-phosphopantetheinyl transferase domain-containing protein</fullName>
    </recommendedName>
</protein>
<dbReference type="GO" id="GO:0008897">
    <property type="term" value="F:holo-[acyl-carrier-protein] synthase activity"/>
    <property type="evidence" value="ECO:0007669"/>
    <property type="project" value="InterPro"/>
</dbReference>
<evidence type="ECO:0000256" key="1">
    <source>
        <dbReference type="ARBA" id="ARBA00022679"/>
    </source>
</evidence>
<dbReference type="Gene3D" id="3.90.470.20">
    <property type="entry name" value="4'-phosphopantetheinyl transferase domain"/>
    <property type="match status" value="1"/>
</dbReference>
<sequence>MPEPDTDIIPFPYPLGLGTDICHIPRIKRILSNENPNYVERFTQRIFTEAELADFHQRHARVLQLKQNLENAISTPNGSSLEQDRYDRGLWKLSSWVAGRFAAKEAAIKAVSPRRLEWHHAEILVLAGQMKPLLVIHNPQRTDDQIQTRLPVGKHAAQLSISHDGEYAIATVLAAV</sequence>
<dbReference type="InterPro" id="IPR002582">
    <property type="entry name" value="ACPS"/>
</dbReference>
<accession>A0A5N7BGJ6</accession>
<keyword evidence="4" id="KW-1185">Reference proteome</keyword>
<dbReference type="SUPFAM" id="SSF56214">
    <property type="entry name" value="4'-phosphopantetheinyl transferase"/>
    <property type="match status" value="1"/>
</dbReference>
<dbReference type="Proteomes" id="UP000326198">
    <property type="component" value="Unassembled WGS sequence"/>
</dbReference>
<dbReference type="GO" id="GO:0006633">
    <property type="term" value="P:fatty acid biosynthetic process"/>
    <property type="evidence" value="ECO:0007669"/>
    <property type="project" value="InterPro"/>
</dbReference>
<feature type="domain" description="4'-phosphopantetheinyl transferase" evidence="2">
    <location>
        <begin position="16"/>
        <end position="133"/>
    </location>
</feature>
<organism evidence="3 4">
    <name type="scientific">Aspergillus bertholletiae</name>
    <dbReference type="NCBI Taxonomy" id="1226010"/>
    <lineage>
        <taxon>Eukaryota</taxon>
        <taxon>Fungi</taxon>
        <taxon>Dikarya</taxon>
        <taxon>Ascomycota</taxon>
        <taxon>Pezizomycotina</taxon>
        <taxon>Eurotiomycetes</taxon>
        <taxon>Eurotiomycetidae</taxon>
        <taxon>Eurotiales</taxon>
        <taxon>Aspergillaceae</taxon>
        <taxon>Aspergillus</taxon>
        <taxon>Aspergillus subgen. Circumdati</taxon>
    </lineage>
</organism>
<evidence type="ECO:0000313" key="4">
    <source>
        <dbReference type="Proteomes" id="UP000326198"/>
    </source>
</evidence>